<dbReference type="InterPro" id="IPR000257">
    <property type="entry name" value="Uroporphyrinogen_deCOase"/>
</dbReference>
<dbReference type="InterPro" id="IPR052024">
    <property type="entry name" value="Methanogen_methyltrans"/>
</dbReference>
<dbReference type="SUPFAM" id="SSF51726">
    <property type="entry name" value="UROD/MetE-like"/>
    <property type="match status" value="1"/>
</dbReference>
<dbReference type="AlphaFoldDB" id="A0A498R237"/>
<name>A0A498R237_9FIRM</name>
<dbReference type="GO" id="GO:0004853">
    <property type="term" value="F:uroporphyrinogen decarboxylase activity"/>
    <property type="evidence" value="ECO:0007669"/>
    <property type="project" value="InterPro"/>
</dbReference>
<dbReference type="OrthoDB" id="9815759at2"/>
<evidence type="ECO:0000313" key="3">
    <source>
        <dbReference type="Proteomes" id="UP000277811"/>
    </source>
</evidence>
<dbReference type="InterPro" id="IPR038071">
    <property type="entry name" value="UROD/MetE-like_sf"/>
</dbReference>
<dbReference type="EMBL" id="UPPP01000054">
    <property type="protein sequence ID" value="VBB05225.1"/>
    <property type="molecule type" value="Genomic_DNA"/>
</dbReference>
<proteinExistence type="predicted"/>
<dbReference type="Pfam" id="PF01208">
    <property type="entry name" value="URO-D"/>
    <property type="match status" value="1"/>
</dbReference>
<protein>
    <submittedName>
        <fullName evidence="2">Uroporphyrinogen decarboxylase (Uro-d)</fullName>
    </submittedName>
</protein>
<feature type="domain" description="Uroporphyrinogen decarboxylase (URO-D)" evidence="1">
    <location>
        <begin position="170"/>
        <end position="362"/>
    </location>
</feature>
<reference evidence="2 3" key="1">
    <citation type="submission" date="2018-06" db="EMBL/GenBank/DDBJ databases">
        <authorList>
            <person name="Strepis N."/>
        </authorList>
    </citation>
    <scope>NUCLEOTIDE SEQUENCE [LARGE SCALE GENOMIC DNA]</scope>
    <source>
        <strain evidence="2">LUCI</strain>
    </source>
</reference>
<dbReference type="Gene3D" id="3.20.20.210">
    <property type="match status" value="1"/>
</dbReference>
<sequence>MNREQLTLDVIRRKNTNYLPSQIEFTNLRKKMEIGEYLGLKTEAEVDSYLGNHIKWTTHLDDVPTKELYNQEKMVEAEREGRVTIHRDKGTVVDGWGMEFELTATTYFNMAHPLKEVSEKPELLANFKAPPLPVEIRDVLFRSAEADLKKYSGDFLVYLSGYNGIWEKGYNLVGIEDFMCYLAAEPEIACRIMDVVCDYKVEMARECGKRGFKIGHFGDDLGTQISTLISEDMFVKYFKPRYAKVFAAFKEAGIPVQMHSCGRITPFIPHLIEIGLDVLEPVQTCMDIRFLKREYGNDLIFYGGVDTQELLAFKTPQEVYDETMRTIEILGKNGGYICGPSQEIMNNVPVENTIALAKAIRKSRGED</sequence>
<accession>A0A498R237</accession>
<evidence type="ECO:0000259" key="1">
    <source>
        <dbReference type="Pfam" id="PF01208"/>
    </source>
</evidence>
<dbReference type="RefSeq" id="WP_122626226.1">
    <property type="nucleotide sequence ID" value="NZ_UPPP01000054.1"/>
</dbReference>
<evidence type="ECO:0000313" key="2">
    <source>
        <dbReference type="EMBL" id="VBB05225.1"/>
    </source>
</evidence>
<dbReference type="Proteomes" id="UP000277811">
    <property type="component" value="Unassembled WGS sequence"/>
</dbReference>
<keyword evidence="3" id="KW-1185">Reference proteome</keyword>
<dbReference type="GO" id="GO:0006779">
    <property type="term" value="P:porphyrin-containing compound biosynthetic process"/>
    <property type="evidence" value="ECO:0007669"/>
    <property type="project" value="InterPro"/>
</dbReference>
<dbReference type="PANTHER" id="PTHR47099">
    <property type="entry name" value="METHYLCOBAMIDE:COM METHYLTRANSFERASE MTBA"/>
    <property type="match status" value="1"/>
</dbReference>
<gene>
    <name evidence="2" type="ORF">LUCI_0432</name>
</gene>
<organism evidence="2 3">
    <name type="scientific">Lucifera butyrica</name>
    <dbReference type="NCBI Taxonomy" id="1351585"/>
    <lineage>
        <taxon>Bacteria</taxon>
        <taxon>Bacillati</taxon>
        <taxon>Bacillota</taxon>
        <taxon>Negativicutes</taxon>
        <taxon>Veillonellales</taxon>
        <taxon>Veillonellaceae</taxon>
        <taxon>Lucifera</taxon>
    </lineage>
</organism>
<dbReference type="PANTHER" id="PTHR47099:SF1">
    <property type="entry name" value="METHYLCOBAMIDE:COM METHYLTRANSFERASE MTBA"/>
    <property type="match status" value="1"/>
</dbReference>